<keyword evidence="3" id="KW-1185">Reference proteome</keyword>
<evidence type="ECO:0000313" key="3">
    <source>
        <dbReference type="Proteomes" id="UP000499080"/>
    </source>
</evidence>
<protein>
    <submittedName>
        <fullName evidence="2">E3 SUMO-protein ligase KIAA1586</fullName>
    </submittedName>
</protein>
<organism evidence="2 3">
    <name type="scientific">Araneus ventricosus</name>
    <name type="common">Orbweaver spider</name>
    <name type="synonym">Epeira ventricosa</name>
    <dbReference type="NCBI Taxonomy" id="182803"/>
    <lineage>
        <taxon>Eukaryota</taxon>
        <taxon>Metazoa</taxon>
        <taxon>Ecdysozoa</taxon>
        <taxon>Arthropoda</taxon>
        <taxon>Chelicerata</taxon>
        <taxon>Arachnida</taxon>
        <taxon>Araneae</taxon>
        <taxon>Araneomorphae</taxon>
        <taxon>Entelegynae</taxon>
        <taxon>Araneoidea</taxon>
        <taxon>Araneidae</taxon>
        <taxon>Araneus</taxon>
    </lineage>
</organism>
<feature type="region of interest" description="Disordered" evidence="1">
    <location>
        <begin position="94"/>
        <end position="113"/>
    </location>
</feature>
<dbReference type="OrthoDB" id="6744003at2759"/>
<sequence length="274" mass="31638">MYDVLAELSMLSESLQSRKSTIVYADKIIRKSITFFEALKDKPETKFLEAKTATIEGYFCGVPIQNNVKMSANNNQQFIPSIINNLERRLLTTRSSHEKARTTPGPGRDSHQEDYKTLLSELKVLDSKSWPSNKSVEYGELRLEKLCARFRMNVNKTKNSYRDYLENSSVVQKELIPLINCSSLIPCSSSECERDFSHMSIIVTATKTRLSTSNVSSLMFIKLNDPNIRKWKPEPYVRTWLRKHRSADDKRTRRAKPAENIDDVVNENIFLEFL</sequence>
<proteinExistence type="predicted"/>
<accession>A0A4Y2EFS9</accession>
<dbReference type="AlphaFoldDB" id="A0A4Y2EFS9"/>
<dbReference type="PANTHER" id="PTHR46880">
    <property type="entry name" value="RAS-ASSOCIATING DOMAIN-CONTAINING PROTEIN"/>
    <property type="match status" value="1"/>
</dbReference>
<dbReference type="EMBL" id="BGPR01000600">
    <property type="protein sequence ID" value="GBM27990.1"/>
    <property type="molecule type" value="Genomic_DNA"/>
</dbReference>
<dbReference type="Proteomes" id="UP000499080">
    <property type="component" value="Unassembled WGS sequence"/>
</dbReference>
<dbReference type="SUPFAM" id="SSF53098">
    <property type="entry name" value="Ribonuclease H-like"/>
    <property type="match status" value="1"/>
</dbReference>
<evidence type="ECO:0000313" key="2">
    <source>
        <dbReference type="EMBL" id="GBM27990.1"/>
    </source>
</evidence>
<reference evidence="2 3" key="1">
    <citation type="journal article" date="2019" name="Sci. Rep.">
        <title>Orb-weaving spider Araneus ventricosus genome elucidates the spidroin gene catalogue.</title>
        <authorList>
            <person name="Kono N."/>
            <person name="Nakamura H."/>
            <person name="Ohtoshi R."/>
            <person name="Moran D.A.P."/>
            <person name="Shinohara A."/>
            <person name="Yoshida Y."/>
            <person name="Fujiwara M."/>
            <person name="Mori M."/>
            <person name="Tomita M."/>
            <person name="Arakawa K."/>
        </authorList>
    </citation>
    <scope>NUCLEOTIDE SEQUENCE [LARGE SCALE GENOMIC DNA]</scope>
</reference>
<dbReference type="PANTHER" id="PTHR46880:SF5">
    <property type="entry name" value="DUF4371 DOMAIN-CONTAINING PROTEIN"/>
    <property type="match status" value="1"/>
</dbReference>
<evidence type="ECO:0000256" key="1">
    <source>
        <dbReference type="SAM" id="MobiDB-lite"/>
    </source>
</evidence>
<dbReference type="InterPro" id="IPR012337">
    <property type="entry name" value="RNaseH-like_sf"/>
</dbReference>
<dbReference type="GO" id="GO:0016874">
    <property type="term" value="F:ligase activity"/>
    <property type="evidence" value="ECO:0007669"/>
    <property type="project" value="UniProtKB-KW"/>
</dbReference>
<keyword evidence="2" id="KW-0436">Ligase</keyword>
<comment type="caution">
    <text evidence="2">The sequence shown here is derived from an EMBL/GenBank/DDBJ whole genome shotgun (WGS) entry which is preliminary data.</text>
</comment>
<gene>
    <name evidence="2" type="primary">KIAA1586_6</name>
    <name evidence="2" type="ORF">AVEN_217891_1</name>
</gene>
<name>A0A4Y2EFS9_ARAVE</name>